<dbReference type="Proteomes" id="UP000030526">
    <property type="component" value="Unassembled WGS sequence"/>
</dbReference>
<dbReference type="AlphaFoldDB" id="A0A0A2YA17"/>
<dbReference type="GO" id="GO:0004527">
    <property type="term" value="F:exonuclease activity"/>
    <property type="evidence" value="ECO:0007669"/>
    <property type="project" value="UniProtKB-KW"/>
</dbReference>
<comment type="caution">
    <text evidence="13">The sequence shown here is derived from an EMBL/GenBank/DDBJ whole genome shotgun (WGS) entry which is preliminary data.</text>
</comment>
<dbReference type="GO" id="GO:0005524">
    <property type="term" value="F:ATP binding"/>
    <property type="evidence" value="ECO:0007669"/>
    <property type="project" value="UniProtKB-KW"/>
</dbReference>
<evidence type="ECO:0000256" key="10">
    <source>
        <dbReference type="ARBA" id="ARBA00023118"/>
    </source>
</evidence>
<gene>
    <name evidence="13" type="ORF">JP32_01125</name>
</gene>
<dbReference type="Pfam" id="PF22335">
    <property type="entry name" value="Cas10-Cmr2_palm2"/>
    <property type="match status" value="1"/>
</dbReference>
<dbReference type="InterPro" id="IPR054767">
    <property type="entry name" value="Cas10-Cmr2_palm2"/>
</dbReference>
<evidence type="ECO:0000256" key="6">
    <source>
        <dbReference type="ARBA" id="ARBA00022759"/>
    </source>
</evidence>
<evidence type="ECO:0000256" key="7">
    <source>
        <dbReference type="ARBA" id="ARBA00022801"/>
    </source>
</evidence>
<dbReference type="GO" id="GO:0004519">
    <property type="term" value="F:endonuclease activity"/>
    <property type="evidence" value="ECO:0007669"/>
    <property type="project" value="UniProtKB-KW"/>
</dbReference>
<evidence type="ECO:0000256" key="3">
    <source>
        <dbReference type="ARBA" id="ARBA00022679"/>
    </source>
</evidence>
<keyword evidence="8" id="KW-0269">Exonuclease</keyword>
<accession>A0A0A2YA17</accession>
<organism evidence="13 14">
    <name type="scientific">Gallibacterium anatis</name>
    <dbReference type="NCBI Taxonomy" id="750"/>
    <lineage>
        <taxon>Bacteria</taxon>
        <taxon>Pseudomonadati</taxon>
        <taxon>Pseudomonadota</taxon>
        <taxon>Gammaproteobacteria</taxon>
        <taxon>Pasteurellales</taxon>
        <taxon>Pasteurellaceae</taxon>
        <taxon>Gallibacterium</taxon>
    </lineage>
</organism>
<reference evidence="13 14" key="1">
    <citation type="submission" date="2014-08" db="EMBL/GenBank/DDBJ databases">
        <title>Chaperone-usher fimbriae in a diverse selection of Gallibacterium genomes.</title>
        <authorList>
            <person name="Kudirkiene E."/>
            <person name="Bager R.J."/>
            <person name="Johnson T.J."/>
            <person name="Bojesen A.M."/>
        </authorList>
    </citation>
    <scope>NUCLEOTIDE SEQUENCE [LARGE SCALE GENOMIC DNA]</scope>
    <source>
        <strain evidence="13 14">20558/3kl.</strain>
    </source>
</reference>
<keyword evidence="4" id="KW-0540">Nuclease</keyword>
<evidence type="ECO:0000256" key="4">
    <source>
        <dbReference type="ARBA" id="ARBA00022722"/>
    </source>
</evidence>
<dbReference type="InterPro" id="IPR041062">
    <property type="entry name" value="Csm1_B"/>
</dbReference>
<evidence type="ECO:0000313" key="14">
    <source>
        <dbReference type="Proteomes" id="UP000030526"/>
    </source>
</evidence>
<evidence type="ECO:0000256" key="9">
    <source>
        <dbReference type="ARBA" id="ARBA00022840"/>
    </source>
</evidence>
<keyword evidence="3" id="KW-0808">Transferase</keyword>
<dbReference type="GO" id="GO:0051607">
    <property type="term" value="P:defense response to virus"/>
    <property type="evidence" value="ECO:0007669"/>
    <property type="project" value="UniProtKB-KW"/>
</dbReference>
<evidence type="ECO:0000256" key="11">
    <source>
        <dbReference type="ARBA" id="ARBA00032922"/>
    </source>
</evidence>
<dbReference type="Pfam" id="PF18211">
    <property type="entry name" value="Csm1_B"/>
    <property type="match status" value="1"/>
</dbReference>
<keyword evidence="9" id="KW-0067">ATP-binding</keyword>
<protein>
    <recommendedName>
        <fullName evidence="2">CRISPR system single-strand-specific deoxyribonuclease Cas10/Csm1 (subtype III-A)</fullName>
    </recommendedName>
    <alternativeName>
        <fullName evidence="11">Cyclic oligoadenylate synthase</fullName>
    </alternativeName>
</protein>
<keyword evidence="7" id="KW-0378">Hydrolase</keyword>
<dbReference type="InterPro" id="IPR013408">
    <property type="entry name" value="Cas10/Csm1"/>
</dbReference>
<dbReference type="PANTHER" id="PTHR36528:SF1">
    <property type="entry name" value="CRISPR SYSTEM SINGLE-STRAND-SPECIFIC DEOXYRIBONUCLEASE CAS10_CSM1 (SUBTYPE III-A)"/>
    <property type="match status" value="1"/>
</dbReference>
<dbReference type="EMBL" id="JPXS01000008">
    <property type="protein sequence ID" value="KGQ34189.1"/>
    <property type="molecule type" value="Genomic_DNA"/>
</dbReference>
<dbReference type="PANTHER" id="PTHR36528">
    <property type="entry name" value="CRISPR SYSTEM SINGLE-STRAND-SPECIFIC DEOXYRIBONUCLEASE CAS10/CSM1 (SUBTYPE III-A)"/>
    <property type="match status" value="1"/>
</dbReference>
<evidence type="ECO:0000256" key="2">
    <source>
        <dbReference type="ARBA" id="ARBA00014333"/>
    </source>
</evidence>
<dbReference type="InterPro" id="IPR000160">
    <property type="entry name" value="GGDEF_dom"/>
</dbReference>
<dbReference type="PROSITE" id="PS50887">
    <property type="entry name" value="GGDEF"/>
    <property type="match status" value="1"/>
</dbReference>
<evidence type="ECO:0000256" key="8">
    <source>
        <dbReference type="ARBA" id="ARBA00022839"/>
    </source>
</evidence>
<name>A0A0A2YA17_9PAST</name>
<dbReference type="GO" id="GO:0016740">
    <property type="term" value="F:transferase activity"/>
    <property type="evidence" value="ECO:0007669"/>
    <property type="project" value="UniProtKB-KW"/>
</dbReference>
<dbReference type="InterPro" id="IPR043128">
    <property type="entry name" value="Rev_trsase/Diguanyl_cyclase"/>
</dbReference>
<keyword evidence="6" id="KW-0255">Endonuclease</keyword>
<dbReference type="InterPro" id="IPR052117">
    <property type="entry name" value="Cas10/Csm1_subtype-III-A"/>
</dbReference>
<evidence type="ECO:0000259" key="12">
    <source>
        <dbReference type="PROSITE" id="PS50887"/>
    </source>
</evidence>
<dbReference type="RefSeq" id="WP_039083352.1">
    <property type="nucleotide sequence ID" value="NZ_JPXS01000008.1"/>
</dbReference>
<feature type="domain" description="GGDEF" evidence="12">
    <location>
        <begin position="516"/>
        <end position="653"/>
    </location>
</feature>
<comment type="similarity">
    <text evidence="1">Belongs to the CRISPR-associated Cas10/Csm1 family.</text>
</comment>
<dbReference type="NCBIfam" id="TIGR02578">
    <property type="entry name" value="cas_TM1811_Csm1"/>
    <property type="match status" value="1"/>
</dbReference>
<dbReference type="Gene3D" id="3.30.70.270">
    <property type="match status" value="1"/>
</dbReference>
<evidence type="ECO:0000313" key="13">
    <source>
        <dbReference type="EMBL" id="KGQ34189.1"/>
    </source>
</evidence>
<keyword evidence="10" id="KW-0051">Antiviral defense</keyword>
<evidence type="ECO:0000256" key="5">
    <source>
        <dbReference type="ARBA" id="ARBA00022741"/>
    </source>
</evidence>
<proteinExistence type="inferred from homology"/>
<evidence type="ECO:0000256" key="1">
    <source>
        <dbReference type="ARBA" id="ARBA00005700"/>
    </source>
</evidence>
<sequence length="764" mass="87955">MSLEISCKIAFVSLYQEATKFIPSEAWKQIEKYIPIPLLEAINEYQPLIKAINVEANRIVLGSEQLVEQPQSQLTSLFENINLTSDKYTNNKQYFYPIQPLTAESIFPTKEKTSDIEKQKKVLLQNFVQSLAKIPSSHKENLSLWLDHFDTALQCFFSSLPSVYTAEISQYDHLKTTVAIATALVLADEQNKAKPFLLIQGDFFGIQDFIFSGGRETNKRAAKILRGRSFQVSLFTELAALKVLEACELPSTSQLMNAAGKFLIVAPNTEKIRQAIYRVQNELNQWFVDNTYGLVGLGLAVKEAAVSDFFGQTFKKLRDSLFKELEKIKLQRLDLTATTVSVQNIKYPFGECQYNSYFPAEDSDKQQSIISADQIKIGEYLAKKARIIICNKDAEIYQDRETTKLSLSIFSYHIIFTSIEEITGRFGKQAQAQQIKRLWDFELPQNTFSSLWNGYARRYINAYIPYFIVDGEADIKKYKIVDKDNISYEKDKIKTFDYLACEDREKDDMGNYIGQAALMTLKGDVDNLGLIFQKGLKQPNFAKMAALSRQMNQFFSLWLPAYCAEHQQNMYTVFAGGDDFFLIGPWYSTQKLAFAMQQNFARYVANNPEIHFSSGMVMTKVGTPVHRLGEMAEEALEKAKKVDGKNAVTIYQTSVGWNKWETLSTLELKIEELAKKYNISTSYLYSLIHFAKQAQNKENNLENTMWRSRFYYRTVRYVVDKLKKEERETALKEITQLLGEQGIETHKMQFIIPLFNYFYKLRNN</sequence>
<keyword evidence="5" id="KW-0547">Nucleotide-binding</keyword>